<organism evidence="2 3">
    <name type="scientific">Fusarium equiseti</name>
    <name type="common">Fusarium scirpi</name>
    <dbReference type="NCBI Taxonomy" id="61235"/>
    <lineage>
        <taxon>Eukaryota</taxon>
        <taxon>Fungi</taxon>
        <taxon>Dikarya</taxon>
        <taxon>Ascomycota</taxon>
        <taxon>Pezizomycotina</taxon>
        <taxon>Sordariomycetes</taxon>
        <taxon>Hypocreomycetidae</taxon>
        <taxon>Hypocreales</taxon>
        <taxon>Nectriaceae</taxon>
        <taxon>Fusarium</taxon>
        <taxon>Fusarium incarnatum-equiseti species complex</taxon>
    </lineage>
</organism>
<reference evidence="2" key="1">
    <citation type="submission" date="2021-05" db="EMBL/GenBank/DDBJ databases">
        <authorList>
            <person name="Khan N."/>
        </authorList>
    </citation>
    <scope>NUCLEOTIDE SEQUENCE</scope>
</reference>
<dbReference type="EMBL" id="CAJSTJ010000033">
    <property type="protein sequence ID" value="CAG7554991.1"/>
    <property type="molecule type" value="Genomic_DNA"/>
</dbReference>
<accession>A0A8J2N6E3</accession>
<feature type="region of interest" description="Disordered" evidence="1">
    <location>
        <begin position="755"/>
        <end position="792"/>
    </location>
</feature>
<protein>
    <submittedName>
        <fullName evidence="2">Uncharacterized protein</fullName>
    </submittedName>
</protein>
<comment type="caution">
    <text evidence="2">The sequence shown here is derived from an EMBL/GenBank/DDBJ whole genome shotgun (WGS) entry which is preliminary data.</text>
</comment>
<gene>
    <name evidence="2" type="ORF">FEQUK3_LOCUS743</name>
</gene>
<evidence type="ECO:0000313" key="3">
    <source>
        <dbReference type="Proteomes" id="UP000693738"/>
    </source>
</evidence>
<proteinExistence type="predicted"/>
<evidence type="ECO:0000313" key="2">
    <source>
        <dbReference type="EMBL" id="CAG7554991.1"/>
    </source>
</evidence>
<name>A0A8J2N6E3_FUSEQ</name>
<feature type="compositionally biased region" description="Basic and acidic residues" evidence="1">
    <location>
        <begin position="755"/>
        <end position="774"/>
    </location>
</feature>
<dbReference type="Proteomes" id="UP000693738">
    <property type="component" value="Unassembled WGS sequence"/>
</dbReference>
<evidence type="ECO:0000256" key="1">
    <source>
        <dbReference type="SAM" id="MobiDB-lite"/>
    </source>
</evidence>
<sequence>MVRDASIIIADLCQSHSAKKRKYAIPQFTKSLRREDRFQAVWEDVGGASGLASLMAEFSIRDLRELCKRLGMTASAQQVQSQRRAALGELVEILYERRGREDSRPVDRFYQHIIPACNLEVVQRFEQDQKIEWTISEERLLLAGHPQLSESKLLQEAFSKDNLLFAHYQSLLRGNIPLTGRILTTLLAKDKANCPPDLLDEVAMPLLKTLRKSRYDNETRGQHLDLVLQCIRKHQDALSGQLSLTERGLVQYIVDRWSDAPKGSANRRQLELHLVQAIKLIPTLSWSRGNKFEHLHQAISASEKLSQEERYQFLRLLLLHLQGFTVDIESDSEQDLARLKQDSRSCWPPSLFFYMNERKSLRLFEKLETLFPQRDFLSVERETGTVLHQSQGAIKYSPVGDFHVAKALLIRRSKTQHERSEWPSYGIELVKERRVKAQQSREAVERAYWAISALNLCVSVGDLATLQETIVWSRRFIKDSAVTARFFTSNVFKTREMEELLGAMPDGDVNSPTAAIAFTTSLVKKDIELANQVLVEMVSTVAMAIGEPGFQATSWSWVIDLVRSTADRRTSKLDVFFENLSKCTELDREKSQRDLLDIVWKPTTDLLIQIGAIVHDPALKTTTDDSLYDTLVPGSHKDSVNGVHIYRRIANTPISPHLLAELTKSLINQTRERLGSRGLRAQMQSVVFAINSLATSDQPSLACPFICDLVLDNEGQETSSWHRHLLSPRFLLILPARAAQELLCTMANVMSERMRAQNQDTDKREKVERVKNDDATEGAKASETKQSGEPSVHPIKVTTVKMLAQLLQHKVFINSSVSCEILILLLSEARHIDIRTTITNSLFAVLEDPASTSYIRTQILDALDKYCVPVAAQLNERRGLTESDWADALESGSSLPIIGDDTPLLDLMIEKTHLAKLEEADKSRLAQLVMSAIEQSAAKNSRWLNLFMAKNHFSLDEQLPELPVHLAPLTKAFIQLRPYTPLSVFSMVEAAALNHIDPLPGVKRITQSIEEDRDLINSNAGKHWRSQFSGGRIERNRCKAELIPFHVAILMQERPELSEAELTSLQSLVTTCAAKMLKANSPGQVVNLVRKLCEKRLKDRENWRRWTRNCLPCIKTIIQMTKDAQARPRTKDDPLPWLPSTFQLNLQCLPFPLSDATDMEVQTFVEELYKMILALSERQNQPYHLDFENLKREISYWPSKQSFGCFALKLNAVQVYDFKSLQPPSLAGFLSCDIIRHLLMEADDSKDTDAGEEIKSLVHEWENCNDDTIRMLGVNLKLRKYWMTRS</sequence>